<evidence type="ECO:0000313" key="3">
    <source>
        <dbReference type="Proteomes" id="UP000256900"/>
    </source>
</evidence>
<name>A0A3D9Z3H0_9HYPH</name>
<keyword evidence="3" id="KW-1185">Reference proteome</keyword>
<accession>A0A3D9Z3H0</accession>
<evidence type="ECO:0000256" key="1">
    <source>
        <dbReference type="SAM" id="MobiDB-lite"/>
    </source>
</evidence>
<protein>
    <submittedName>
        <fullName evidence="2">Uncharacterized protein</fullName>
    </submittedName>
</protein>
<organism evidence="2 3">
    <name type="scientific">Methylovirgula ligni</name>
    <dbReference type="NCBI Taxonomy" id="569860"/>
    <lineage>
        <taxon>Bacteria</taxon>
        <taxon>Pseudomonadati</taxon>
        <taxon>Pseudomonadota</taxon>
        <taxon>Alphaproteobacteria</taxon>
        <taxon>Hyphomicrobiales</taxon>
        <taxon>Beijerinckiaceae</taxon>
        <taxon>Methylovirgula</taxon>
    </lineage>
</organism>
<gene>
    <name evidence="2" type="ORF">DES32_1514</name>
</gene>
<dbReference type="RefSeq" id="WP_115836022.1">
    <property type="nucleotide sequence ID" value="NZ_CP025086.1"/>
</dbReference>
<comment type="caution">
    <text evidence="2">The sequence shown here is derived from an EMBL/GenBank/DDBJ whole genome shotgun (WGS) entry which is preliminary data.</text>
</comment>
<sequence>MSANRQNIPPPTIAAFAANRGPRVIVYCERIECFHHAAFDVREFGLPDELPVTDILRHRRFVCSQCGNRRVSIRPEPPRAPGQWIPGERQG</sequence>
<dbReference type="Proteomes" id="UP000256900">
    <property type="component" value="Unassembled WGS sequence"/>
</dbReference>
<dbReference type="OrthoDB" id="8455678at2"/>
<dbReference type="EMBL" id="QUMO01000002">
    <property type="protein sequence ID" value="REF87879.1"/>
    <property type="molecule type" value="Genomic_DNA"/>
</dbReference>
<dbReference type="AlphaFoldDB" id="A0A3D9Z3H0"/>
<evidence type="ECO:0000313" key="2">
    <source>
        <dbReference type="EMBL" id="REF87879.1"/>
    </source>
</evidence>
<proteinExistence type="predicted"/>
<reference evidence="2 3" key="1">
    <citation type="submission" date="2018-08" db="EMBL/GenBank/DDBJ databases">
        <title>Genomic Encyclopedia of Type Strains, Phase IV (KMG-IV): sequencing the most valuable type-strain genomes for metagenomic binning, comparative biology and taxonomic classification.</title>
        <authorList>
            <person name="Goeker M."/>
        </authorList>
    </citation>
    <scope>NUCLEOTIDE SEQUENCE [LARGE SCALE GENOMIC DNA]</scope>
    <source>
        <strain evidence="2 3">BW863</strain>
    </source>
</reference>
<feature type="region of interest" description="Disordered" evidence="1">
    <location>
        <begin position="72"/>
        <end position="91"/>
    </location>
</feature>